<organism evidence="1 2">
    <name type="scientific">Oryzias melastigma</name>
    <name type="common">Marine medaka</name>
    <dbReference type="NCBI Taxonomy" id="30732"/>
    <lineage>
        <taxon>Eukaryota</taxon>
        <taxon>Metazoa</taxon>
        <taxon>Chordata</taxon>
        <taxon>Craniata</taxon>
        <taxon>Vertebrata</taxon>
        <taxon>Euteleostomi</taxon>
        <taxon>Actinopterygii</taxon>
        <taxon>Neopterygii</taxon>
        <taxon>Teleostei</taxon>
        <taxon>Neoteleostei</taxon>
        <taxon>Acanthomorphata</taxon>
        <taxon>Ovalentaria</taxon>
        <taxon>Atherinomorphae</taxon>
        <taxon>Beloniformes</taxon>
        <taxon>Adrianichthyidae</taxon>
        <taxon>Oryziinae</taxon>
        <taxon>Oryzias</taxon>
    </lineage>
</organism>
<name>A0A834BY02_ORYME</name>
<dbReference type="Proteomes" id="UP000646548">
    <property type="component" value="Unassembled WGS sequence"/>
</dbReference>
<evidence type="ECO:0000313" key="1">
    <source>
        <dbReference type="EMBL" id="KAF6719464.1"/>
    </source>
</evidence>
<sequence length="98" mass="10793">MEVSFSIVLKEQQQRRAGALKASCNLIDHRAESKAAHDDGCVRLPRSAVVLLCRALEDMEEEVTVDFLTVAALCLIGTRSASMLLEAHVRVKGSKERL</sequence>
<reference evidence="1" key="1">
    <citation type="journal article" name="BMC Genomics">
        <title>Long-read sequencing and de novo genome assembly of marine medaka (Oryzias melastigma).</title>
        <authorList>
            <person name="Liang P."/>
            <person name="Saqib H.S.A."/>
            <person name="Ni X."/>
            <person name="Shen Y."/>
        </authorList>
    </citation>
    <scope>NUCLEOTIDE SEQUENCE</scope>
    <source>
        <strain evidence="1">Bigg-433</strain>
    </source>
</reference>
<gene>
    <name evidence="1" type="ORF">FQA47_000940</name>
</gene>
<protein>
    <submittedName>
        <fullName evidence="1">Uncharacterized protein</fullName>
    </submittedName>
</protein>
<dbReference type="AlphaFoldDB" id="A0A834BY02"/>
<dbReference type="EMBL" id="WKFB01000612">
    <property type="protein sequence ID" value="KAF6719464.1"/>
    <property type="molecule type" value="Genomic_DNA"/>
</dbReference>
<evidence type="ECO:0000313" key="2">
    <source>
        <dbReference type="Proteomes" id="UP000646548"/>
    </source>
</evidence>
<accession>A0A834BY02</accession>
<comment type="caution">
    <text evidence="1">The sequence shown here is derived from an EMBL/GenBank/DDBJ whole genome shotgun (WGS) entry which is preliminary data.</text>
</comment>
<proteinExistence type="predicted"/>